<dbReference type="EMBL" id="KI694578">
    <property type="protein sequence ID" value="ETM39531.1"/>
    <property type="molecule type" value="Genomic_DNA"/>
</dbReference>
<evidence type="ECO:0008006" key="2">
    <source>
        <dbReference type="Google" id="ProtNLM"/>
    </source>
</evidence>
<organism evidence="1">
    <name type="scientific">Phytophthora nicotianae</name>
    <name type="common">Potato buckeye rot agent</name>
    <name type="synonym">Phytophthora parasitica</name>
    <dbReference type="NCBI Taxonomy" id="4792"/>
    <lineage>
        <taxon>Eukaryota</taxon>
        <taxon>Sar</taxon>
        <taxon>Stramenopiles</taxon>
        <taxon>Oomycota</taxon>
        <taxon>Peronosporomycetes</taxon>
        <taxon>Peronosporales</taxon>
        <taxon>Peronosporaceae</taxon>
        <taxon>Phytophthora</taxon>
    </lineage>
</organism>
<dbReference type="VEuPathDB" id="FungiDB:PPTG_15352"/>
<dbReference type="PANTHER" id="PTHR40866">
    <property type="entry name" value="BED-TYPE DOMAIN-CONTAINING PROTEIN"/>
    <property type="match status" value="1"/>
</dbReference>
<dbReference type="PANTHER" id="PTHR40866:SF1">
    <property type="entry name" value="BED-TYPE DOMAIN-CONTAINING PROTEIN"/>
    <property type="match status" value="1"/>
</dbReference>
<feature type="non-terminal residue" evidence="1">
    <location>
        <position position="1"/>
    </location>
</feature>
<gene>
    <name evidence="1" type="ORF">L914_14326</name>
</gene>
<sequence length="168" mass="18810">YTRLNRVSVKTLKKNMFGLEGVVQGRIKLRLRGKKVGFAIDAWTEDGTHFVAVIGVTEIDKYLLCFSTLTDKSDMGSDAIIELLDDVLDTYEIHASQLCFYVCDHASVHVAIANKTLVPMIGCASHRFNLAVQALMREDNDILDKVHALMVKLNTIKNRHHLPKATCP</sequence>
<dbReference type="Proteomes" id="UP000054532">
    <property type="component" value="Unassembled WGS sequence"/>
</dbReference>
<protein>
    <recommendedName>
        <fullName evidence="2">DUF659 domain-containing protein</fullName>
    </recommendedName>
</protein>
<dbReference type="SUPFAM" id="SSF53098">
    <property type="entry name" value="Ribonuclease H-like"/>
    <property type="match status" value="1"/>
</dbReference>
<reference evidence="1" key="1">
    <citation type="submission" date="2013-11" db="EMBL/GenBank/DDBJ databases">
        <title>The Genome Sequence of Phytophthora parasitica IAC_01/95.</title>
        <authorList>
            <consortium name="The Broad Institute Genomics Platform"/>
            <person name="Russ C."/>
            <person name="Tyler B."/>
            <person name="Panabieres F."/>
            <person name="Shan W."/>
            <person name="Tripathy S."/>
            <person name="Grunwald N."/>
            <person name="Machado M."/>
            <person name="Johnson C.S."/>
            <person name="Arredondo F."/>
            <person name="Hong C."/>
            <person name="Coffey M."/>
            <person name="Young S.K."/>
            <person name="Zeng Q."/>
            <person name="Gargeya S."/>
            <person name="Fitzgerald M."/>
            <person name="Abouelleil A."/>
            <person name="Alvarado L."/>
            <person name="Chapman S.B."/>
            <person name="Gainer-Dewar J."/>
            <person name="Goldberg J."/>
            <person name="Griggs A."/>
            <person name="Gujja S."/>
            <person name="Hansen M."/>
            <person name="Howarth C."/>
            <person name="Imamovic A."/>
            <person name="Ireland A."/>
            <person name="Larimer J."/>
            <person name="McCowan C."/>
            <person name="Murphy C."/>
            <person name="Pearson M."/>
            <person name="Poon T.W."/>
            <person name="Priest M."/>
            <person name="Roberts A."/>
            <person name="Saif S."/>
            <person name="Shea T."/>
            <person name="Sykes S."/>
            <person name="Wortman J."/>
            <person name="Nusbaum C."/>
            <person name="Birren B."/>
        </authorList>
    </citation>
    <scope>NUCLEOTIDE SEQUENCE [LARGE SCALE GENOMIC DNA]</scope>
    <source>
        <strain evidence="1">IAC_01/95</strain>
    </source>
</reference>
<dbReference type="AlphaFoldDB" id="W2MT56"/>
<evidence type="ECO:0000313" key="1">
    <source>
        <dbReference type="EMBL" id="ETM39531.1"/>
    </source>
</evidence>
<proteinExistence type="predicted"/>
<accession>W2MT56</accession>
<dbReference type="InterPro" id="IPR012337">
    <property type="entry name" value="RNaseH-like_sf"/>
</dbReference>
<name>W2MT56_PHYNI</name>